<dbReference type="PANTHER" id="PTHR35317">
    <property type="entry name" value="OS04G0629600 PROTEIN"/>
    <property type="match status" value="1"/>
</dbReference>
<dbReference type="Pfam" id="PF14223">
    <property type="entry name" value="Retrotran_gag_2"/>
    <property type="match status" value="1"/>
</dbReference>
<gene>
    <name evidence="2" type="ORF">BRARA_J00640</name>
</gene>
<dbReference type="EMBL" id="CM010637">
    <property type="protein sequence ID" value="RID40608.1"/>
    <property type="molecule type" value="Genomic_DNA"/>
</dbReference>
<reference evidence="2 3" key="1">
    <citation type="submission" date="2018-06" db="EMBL/GenBank/DDBJ databases">
        <title>WGS assembly of Brassica rapa FPsc.</title>
        <authorList>
            <person name="Bowman J."/>
            <person name="Kohchi T."/>
            <person name="Yamato K."/>
            <person name="Jenkins J."/>
            <person name="Shu S."/>
            <person name="Ishizaki K."/>
            <person name="Yamaoka S."/>
            <person name="Nishihama R."/>
            <person name="Nakamura Y."/>
            <person name="Berger F."/>
            <person name="Adam C."/>
            <person name="Aki S."/>
            <person name="Althoff F."/>
            <person name="Araki T."/>
            <person name="Arteaga-Vazquez M."/>
            <person name="Balasubrmanian S."/>
            <person name="Bauer D."/>
            <person name="Boehm C."/>
            <person name="Briginshaw L."/>
            <person name="Caballero-Perez J."/>
            <person name="Catarino B."/>
            <person name="Chen F."/>
            <person name="Chiyoda S."/>
            <person name="Chovatia M."/>
            <person name="Davies K."/>
            <person name="Delmans M."/>
            <person name="Demura T."/>
            <person name="Dierschke T."/>
            <person name="Dolan L."/>
            <person name="Dorantes-Acosta A."/>
            <person name="Eklund D."/>
            <person name="Florent S."/>
            <person name="Flores-Sandoval E."/>
            <person name="Fujiyama A."/>
            <person name="Fukuzawa H."/>
            <person name="Galik B."/>
            <person name="Grimanelli D."/>
            <person name="Grimwood J."/>
            <person name="Grossniklaus U."/>
            <person name="Hamada T."/>
            <person name="Haseloff J."/>
            <person name="Hetherington A."/>
            <person name="Higo A."/>
            <person name="Hirakawa Y."/>
            <person name="Hundley H."/>
            <person name="Ikeda Y."/>
            <person name="Inoue K."/>
            <person name="Inoue S."/>
            <person name="Ishida S."/>
            <person name="Jia Q."/>
            <person name="Kakita M."/>
            <person name="Kanazawa T."/>
            <person name="Kawai Y."/>
            <person name="Kawashima T."/>
            <person name="Kennedy M."/>
            <person name="Kinose K."/>
            <person name="Kinoshita T."/>
            <person name="Kohara Y."/>
            <person name="Koide E."/>
            <person name="Komatsu K."/>
            <person name="Kopischke S."/>
            <person name="Kubo M."/>
            <person name="Kyozuka J."/>
            <person name="Lagercrantz U."/>
            <person name="Lin S."/>
            <person name="Lindquist E."/>
            <person name="Lipzen A."/>
            <person name="Lu C."/>
            <person name="Luna E."/>
            <person name="Martienssen R."/>
            <person name="Minamino N."/>
            <person name="Mizutani M."/>
            <person name="Mizutani M."/>
            <person name="Mochizuki N."/>
            <person name="Monte I."/>
            <person name="Mosher R."/>
            <person name="Nagasaki H."/>
            <person name="Nakagami H."/>
            <person name="Naramoto S."/>
            <person name="Nishitani K."/>
            <person name="Ohtani M."/>
            <person name="Okamoto T."/>
            <person name="Okumura M."/>
            <person name="Phillips J."/>
            <person name="Pollak B."/>
            <person name="Reinders A."/>
            <person name="Roevekamp M."/>
            <person name="Sano R."/>
            <person name="Sawa S."/>
            <person name="Schmid M."/>
            <person name="Shirakawa M."/>
            <person name="Solano R."/>
            <person name="Spunde A."/>
            <person name="Suetsugu N."/>
            <person name="Sugano S."/>
            <person name="Sugiyama A."/>
            <person name="Sun R."/>
            <person name="Suzuki Y."/>
            <person name="Takenaka M."/>
            <person name="Takezawa D."/>
            <person name="Tomogane H."/>
            <person name="Tsuzuki M."/>
            <person name="Ueda T."/>
            <person name="Umeda M."/>
            <person name="Ward J."/>
            <person name="Watanabe Y."/>
            <person name="Yazaki K."/>
            <person name="Yokoyama R."/>
            <person name="Yoshitake Y."/>
            <person name="Yotsui I."/>
            <person name="Zachgo S."/>
            <person name="Schmutz J."/>
        </authorList>
    </citation>
    <scope>NUCLEOTIDE SEQUENCE [LARGE SCALE GENOMIC DNA]</scope>
    <source>
        <strain evidence="3">cv. B-3</strain>
    </source>
</reference>
<dbReference type="Proteomes" id="UP000264353">
    <property type="component" value="Chromosome A10"/>
</dbReference>
<evidence type="ECO:0000256" key="1">
    <source>
        <dbReference type="SAM" id="MobiDB-lite"/>
    </source>
</evidence>
<dbReference type="PANTHER" id="PTHR35317:SF23">
    <property type="entry name" value="OS04G0629600 PROTEIN"/>
    <property type="match status" value="1"/>
</dbReference>
<sequence>MIAHALMVHNLAFREDHPTISDSSTDQDHSKLERWETSNRMCLMLIKHSIPSVFRGIVSDEVVLAKDYLVALEKSFAKNNKDETITLLADLVSMRYQGTDSIREYILKMSNTTSNTKALGLSLADDVIVCLVLISLPGQFAHFKVSYNCQKEKWSLNELIAQCVQEEERLSKEKAKSAHVATTSKGKSPKSRMKKRAADSGHGPSQKK</sequence>
<name>A0A397XK54_BRACM</name>
<proteinExistence type="predicted"/>
<accession>A0A397XK54</accession>
<evidence type="ECO:0000313" key="3">
    <source>
        <dbReference type="Proteomes" id="UP000264353"/>
    </source>
</evidence>
<dbReference type="AlphaFoldDB" id="A0A397XK54"/>
<protein>
    <recommendedName>
        <fullName evidence="4">UBN2 domain-containing protein</fullName>
    </recommendedName>
</protein>
<evidence type="ECO:0008006" key="4">
    <source>
        <dbReference type="Google" id="ProtNLM"/>
    </source>
</evidence>
<feature type="region of interest" description="Disordered" evidence="1">
    <location>
        <begin position="171"/>
        <end position="208"/>
    </location>
</feature>
<evidence type="ECO:0000313" key="2">
    <source>
        <dbReference type="EMBL" id="RID40608.1"/>
    </source>
</evidence>
<organism evidence="2 3">
    <name type="scientific">Brassica campestris</name>
    <name type="common">Field mustard</name>
    <dbReference type="NCBI Taxonomy" id="3711"/>
    <lineage>
        <taxon>Eukaryota</taxon>
        <taxon>Viridiplantae</taxon>
        <taxon>Streptophyta</taxon>
        <taxon>Embryophyta</taxon>
        <taxon>Tracheophyta</taxon>
        <taxon>Spermatophyta</taxon>
        <taxon>Magnoliopsida</taxon>
        <taxon>eudicotyledons</taxon>
        <taxon>Gunneridae</taxon>
        <taxon>Pentapetalae</taxon>
        <taxon>rosids</taxon>
        <taxon>malvids</taxon>
        <taxon>Brassicales</taxon>
        <taxon>Brassicaceae</taxon>
        <taxon>Brassiceae</taxon>
        <taxon>Brassica</taxon>
    </lineage>
</organism>